<evidence type="ECO:0008006" key="3">
    <source>
        <dbReference type="Google" id="ProtNLM"/>
    </source>
</evidence>
<dbReference type="EMBL" id="BQKI01000074">
    <property type="protein sequence ID" value="GJN20033.1"/>
    <property type="molecule type" value="Genomic_DNA"/>
</dbReference>
<dbReference type="Proteomes" id="UP001054889">
    <property type="component" value="Unassembled WGS sequence"/>
</dbReference>
<accession>A0AAV5ECD7</accession>
<gene>
    <name evidence="1" type="primary">gb07356</name>
    <name evidence="1" type="ORF">PR202_gb07356</name>
</gene>
<name>A0AAV5ECD7_ELECO</name>
<dbReference type="AlphaFoldDB" id="A0AAV5ECD7"/>
<evidence type="ECO:0000313" key="2">
    <source>
        <dbReference type="Proteomes" id="UP001054889"/>
    </source>
</evidence>
<evidence type="ECO:0000313" key="1">
    <source>
        <dbReference type="EMBL" id="GJN20033.1"/>
    </source>
</evidence>
<reference evidence="1" key="1">
    <citation type="journal article" date="2018" name="DNA Res.">
        <title>Multiple hybrid de novo genome assembly of finger millet, an orphan allotetraploid crop.</title>
        <authorList>
            <person name="Hatakeyama M."/>
            <person name="Aluri S."/>
            <person name="Balachadran M.T."/>
            <person name="Sivarajan S.R."/>
            <person name="Patrignani A."/>
            <person name="Gruter S."/>
            <person name="Poveda L."/>
            <person name="Shimizu-Inatsugi R."/>
            <person name="Baeten J."/>
            <person name="Francoijs K.J."/>
            <person name="Nataraja K.N."/>
            <person name="Reddy Y.A.N."/>
            <person name="Phadnis S."/>
            <person name="Ravikumar R.L."/>
            <person name="Schlapbach R."/>
            <person name="Sreeman S.M."/>
            <person name="Shimizu K.K."/>
        </authorList>
    </citation>
    <scope>NUCLEOTIDE SEQUENCE</scope>
</reference>
<comment type="caution">
    <text evidence="1">The sequence shown here is derived from an EMBL/GenBank/DDBJ whole genome shotgun (WGS) entry which is preliminary data.</text>
</comment>
<sequence>MNTNKSAIHFSNGCSNSIRDEIKGVLNMHNEALNEKYLGMPTDIGNSVNGAFQYLKDRVWQRIQGWLEQCLSAGGKEILIKAVAQAIPTYSMACFRLPAGLCHHIDGLLCSFWWGSKAGKRQTCWVTWDDMTKPEYMGGLGFRDMELLHLALFAHQAWRILREPESLSARVLKAVYFPNTDFLDADVGARPSRVWRAIIEGREVMKQGIIKRIGSGESTNIWKTNWIPRDGLMKPVCWTSESPPQLVSELIDQTSRT</sequence>
<protein>
    <recommendedName>
        <fullName evidence="3">Reverse transcriptase</fullName>
    </recommendedName>
</protein>
<proteinExistence type="predicted"/>
<dbReference type="PANTHER" id="PTHR33116">
    <property type="entry name" value="REVERSE TRANSCRIPTASE ZINC-BINDING DOMAIN-CONTAINING PROTEIN-RELATED-RELATED"/>
    <property type="match status" value="1"/>
</dbReference>
<dbReference type="PANTHER" id="PTHR33116:SF86">
    <property type="entry name" value="REVERSE TRANSCRIPTASE DOMAIN-CONTAINING PROTEIN"/>
    <property type="match status" value="1"/>
</dbReference>
<reference evidence="1" key="2">
    <citation type="submission" date="2021-12" db="EMBL/GenBank/DDBJ databases">
        <title>Resequencing data analysis of finger millet.</title>
        <authorList>
            <person name="Hatakeyama M."/>
            <person name="Aluri S."/>
            <person name="Balachadran M.T."/>
            <person name="Sivarajan S.R."/>
            <person name="Poveda L."/>
            <person name="Shimizu-Inatsugi R."/>
            <person name="Schlapbach R."/>
            <person name="Sreeman S.M."/>
            <person name="Shimizu K.K."/>
        </authorList>
    </citation>
    <scope>NUCLEOTIDE SEQUENCE</scope>
</reference>
<keyword evidence="2" id="KW-1185">Reference proteome</keyword>
<organism evidence="1 2">
    <name type="scientific">Eleusine coracana subsp. coracana</name>
    <dbReference type="NCBI Taxonomy" id="191504"/>
    <lineage>
        <taxon>Eukaryota</taxon>
        <taxon>Viridiplantae</taxon>
        <taxon>Streptophyta</taxon>
        <taxon>Embryophyta</taxon>
        <taxon>Tracheophyta</taxon>
        <taxon>Spermatophyta</taxon>
        <taxon>Magnoliopsida</taxon>
        <taxon>Liliopsida</taxon>
        <taxon>Poales</taxon>
        <taxon>Poaceae</taxon>
        <taxon>PACMAD clade</taxon>
        <taxon>Chloridoideae</taxon>
        <taxon>Cynodonteae</taxon>
        <taxon>Eleusininae</taxon>
        <taxon>Eleusine</taxon>
    </lineage>
</organism>